<name>A0A1Q8CN74_9PSEU</name>
<gene>
    <name evidence="3" type="ORF">BU204_20495</name>
</gene>
<evidence type="ECO:0000313" key="4">
    <source>
        <dbReference type="Proteomes" id="UP000185596"/>
    </source>
</evidence>
<feature type="compositionally biased region" description="Low complexity" evidence="1">
    <location>
        <begin position="108"/>
        <end position="133"/>
    </location>
</feature>
<evidence type="ECO:0000256" key="2">
    <source>
        <dbReference type="SAM" id="Phobius"/>
    </source>
</evidence>
<dbReference type="Proteomes" id="UP000185596">
    <property type="component" value="Unassembled WGS sequence"/>
</dbReference>
<dbReference type="EMBL" id="MSIE01000037">
    <property type="protein sequence ID" value="OLF15778.1"/>
    <property type="molecule type" value="Genomic_DNA"/>
</dbReference>
<evidence type="ECO:0000313" key="3">
    <source>
        <dbReference type="EMBL" id="OLF15778.1"/>
    </source>
</evidence>
<accession>A0A1Q8CN74</accession>
<reference evidence="3 4" key="1">
    <citation type="submission" date="2016-12" db="EMBL/GenBank/DDBJ databases">
        <title>The draft genome sequence of Actinophytocola sp. 11-183.</title>
        <authorList>
            <person name="Wang W."/>
            <person name="Yuan L."/>
        </authorList>
    </citation>
    <scope>NUCLEOTIDE SEQUENCE [LARGE SCALE GENOMIC DNA]</scope>
    <source>
        <strain evidence="3 4">11-183</strain>
    </source>
</reference>
<keyword evidence="2" id="KW-0812">Transmembrane</keyword>
<keyword evidence="4" id="KW-1185">Reference proteome</keyword>
<keyword evidence="2" id="KW-1133">Transmembrane helix</keyword>
<comment type="caution">
    <text evidence="3">The sequence shown here is derived from an EMBL/GenBank/DDBJ whole genome shotgun (WGS) entry which is preliminary data.</text>
</comment>
<organism evidence="3 4">
    <name type="scientific">Actinophytocola xanthii</name>
    <dbReference type="NCBI Taxonomy" id="1912961"/>
    <lineage>
        <taxon>Bacteria</taxon>
        <taxon>Bacillati</taxon>
        <taxon>Actinomycetota</taxon>
        <taxon>Actinomycetes</taxon>
        <taxon>Pseudonocardiales</taxon>
        <taxon>Pseudonocardiaceae</taxon>
    </lineage>
</organism>
<evidence type="ECO:0000256" key="1">
    <source>
        <dbReference type="SAM" id="MobiDB-lite"/>
    </source>
</evidence>
<keyword evidence="2" id="KW-0472">Membrane</keyword>
<dbReference type="AlphaFoldDB" id="A0A1Q8CN74"/>
<sequence length="141" mass="14610">MTAPRALDEPAAPPTVEPDRLHRPRRAIVAVVELLVAGGAVAAAFWAWPRGFATIVTVAGDGTRLLSERTYGNWLGGAIGFGALAALLVLDAIRQLVLAVRVRPRAGGTAAATGTATPRTATPRTATPRTATRQHIDEGGS</sequence>
<protein>
    <submittedName>
        <fullName evidence="3">Uncharacterized protein</fullName>
    </submittedName>
</protein>
<feature type="transmembrane region" description="Helical" evidence="2">
    <location>
        <begin position="27"/>
        <end position="48"/>
    </location>
</feature>
<dbReference type="RefSeq" id="WP_075127311.1">
    <property type="nucleotide sequence ID" value="NZ_MSIE01000037.1"/>
</dbReference>
<feature type="transmembrane region" description="Helical" evidence="2">
    <location>
        <begin position="74"/>
        <end position="93"/>
    </location>
</feature>
<proteinExistence type="predicted"/>
<feature type="region of interest" description="Disordered" evidence="1">
    <location>
        <begin position="108"/>
        <end position="141"/>
    </location>
</feature>
<dbReference type="STRING" id="1912961.BU204_20495"/>